<dbReference type="PANTHER" id="PTHR11409:SF39">
    <property type="entry name" value="ADENOSINE DEAMINASE 2"/>
    <property type="match status" value="1"/>
</dbReference>
<evidence type="ECO:0000259" key="10">
    <source>
        <dbReference type="Pfam" id="PF00962"/>
    </source>
</evidence>
<dbReference type="Gene3D" id="3.20.20.140">
    <property type="entry name" value="Metal-dependent hydrolases"/>
    <property type="match status" value="1"/>
</dbReference>
<reference evidence="12" key="1">
    <citation type="journal article" date="2014" name="Proc. Natl. Acad. Sci. U.S.A.">
        <title>Extensive sampling of basidiomycete genomes demonstrates inadequacy of the white-rot/brown-rot paradigm for wood decay fungi.</title>
        <authorList>
            <person name="Riley R."/>
            <person name="Salamov A.A."/>
            <person name="Brown D.W."/>
            <person name="Nagy L.G."/>
            <person name="Floudas D."/>
            <person name="Held B.W."/>
            <person name="Levasseur A."/>
            <person name="Lombard V."/>
            <person name="Morin E."/>
            <person name="Otillar R."/>
            <person name="Lindquist E.A."/>
            <person name="Sun H."/>
            <person name="LaButti K.M."/>
            <person name="Schmutz J."/>
            <person name="Jabbour D."/>
            <person name="Luo H."/>
            <person name="Baker S.E."/>
            <person name="Pisabarro A.G."/>
            <person name="Walton J.D."/>
            <person name="Blanchette R.A."/>
            <person name="Henrissat B."/>
            <person name="Martin F."/>
            <person name="Cullen D."/>
            <person name="Hibbett D.S."/>
            <person name="Grigoriev I.V."/>
        </authorList>
    </citation>
    <scope>NUCLEOTIDE SEQUENCE [LARGE SCALE GENOMIC DNA]</scope>
    <source>
        <strain evidence="12">FD-172 SS1</strain>
    </source>
</reference>
<comment type="cofactor">
    <cofactor evidence="1">
        <name>Zn(2+)</name>
        <dbReference type="ChEBI" id="CHEBI:29105"/>
    </cofactor>
</comment>
<evidence type="ECO:0000256" key="5">
    <source>
        <dbReference type="ARBA" id="ARBA00022525"/>
    </source>
</evidence>
<evidence type="ECO:0000256" key="6">
    <source>
        <dbReference type="ARBA" id="ARBA00022723"/>
    </source>
</evidence>
<dbReference type="GO" id="GO:0004000">
    <property type="term" value="F:adenosine deaminase activity"/>
    <property type="evidence" value="ECO:0007669"/>
    <property type="project" value="InterPro"/>
</dbReference>
<dbReference type="AlphaFoldDB" id="A0A067N1P0"/>
<proteinExistence type="inferred from homology"/>
<keyword evidence="12" id="KW-1185">Reference proteome</keyword>
<evidence type="ECO:0000256" key="1">
    <source>
        <dbReference type="ARBA" id="ARBA00001947"/>
    </source>
</evidence>
<dbReference type="STRING" id="930990.A0A067N1P0"/>
<dbReference type="GO" id="GO:0046103">
    <property type="term" value="P:inosine biosynthetic process"/>
    <property type="evidence" value="ECO:0007669"/>
    <property type="project" value="TreeGrafter"/>
</dbReference>
<evidence type="ECO:0000256" key="7">
    <source>
        <dbReference type="ARBA" id="ARBA00022729"/>
    </source>
</evidence>
<dbReference type="InterPro" id="IPR032466">
    <property type="entry name" value="Metal_Hydrolase"/>
</dbReference>
<gene>
    <name evidence="11" type="ORF">BOTBODRAFT_29392</name>
</gene>
<dbReference type="Pfam" id="PF00962">
    <property type="entry name" value="A_deaminase"/>
    <property type="match status" value="1"/>
</dbReference>
<comment type="similarity">
    <text evidence="3">Belongs to the metallo-dependent hydrolases superfamily. Adenosine and AMP deaminases family. ADGF subfamily.</text>
</comment>
<dbReference type="GO" id="GO:0005615">
    <property type="term" value="C:extracellular space"/>
    <property type="evidence" value="ECO:0007669"/>
    <property type="project" value="InterPro"/>
</dbReference>
<dbReference type="NCBIfam" id="TIGR01431">
    <property type="entry name" value="adm_rel"/>
    <property type="match status" value="1"/>
</dbReference>
<dbReference type="FunFam" id="3.20.20.140:FF:000017">
    <property type="entry name" value="Adenosine deaminase 2"/>
    <property type="match status" value="1"/>
</dbReference>
<keyword evidence="6" id="KW-0479">Metal-binding</keyword>
<dbReference type="HOGENOM" id="CLU_022829_2_0_1"/>
<keyword evidence="5" id="KW-0964">Secreted</keyword>
<comment type="subcellular location">
    <subcellularLocation>
        <location evidence="2">Secreted</location>
    </subcellularLocation>
</comment>
<feature type="domain" description="Adenosine deaminase" evidence="10">
    <location>
        <begin position="198"/>
        <end position="516"/>
    </location>
</feature>
<accession>A0A067N1P0</accession>
<organism evidence="11 12">
    <name type="scientific">Botryobasidium botryosum (strain FD-172 SS1)</name>
    <dbReference type="NCBI Taxonomy" id="930990"/>
    <lineage>
        <taxon>Eukaryota</taxon>
        <taxon>Fungi</taxon>
        <taxon>Dikarya</taxon>
        <taxon>Basidiomycota</taxon>
        <taxon>Agaricomycotina</taxon>
        <taxon>Agaricomycetes</taxon>
        <taxon>Cantharellales</taxon>
        <taxon>Botryobasidiaceae</taxon>
        <taxon>Botryobasidium</taxon>
    </lineage>
</organism>
<protein>
    <recommendedName>
        <fullName evidence="4">adenosine deaminase</fullName>
        <ecNumber evidence="4">3.5.4.4</ecNumber>
    </recommendedName>
</protein>
<evidence type="ECO:0000256" key="4">
    <source>
        <dbReference type="ARBA" id="ARBA00012784"/>
    </source>
</evidence>
<keyword evidence="7" id="KW-0732">Signal</keyword>
<evidence type="ECO:0000313" key="11">
    <source>
        <dbReference type="EMBL" id="KDQ18077.1"/>
    </source>
</evidence>
<evidence type="ECO:0000256" key="3">
    <source>
        <dbReference type="ARBA" id="ARBA00006083"/>
    </source>
</evidence>
<dbReference type="PANTHER" id="PTHR11409">
    <property type="entry name" value="ADENOSINE DEAMINASE"/>
    <property type="match status" value="1"/>
</dbReference>
<dbReference type="SUPFAM" id="SSF51556">
    <property type="entry name" value="Metallo-dependent hydrolases"/>
    <property type="match status" value="1"/>
</dbReference>
<dbReference type="InterPro" id="IPR006330">
    <property type="entry name" value="Ado/ade_deaminase"/>
</dbReference>
<evidence type="ECO:0000256" key="2">
    <source>
        <dbReference type="ARBA" id="ARBA00004613"/>
    </source>
</evidence>
<dbReference type="Proteomes" id="UP000027195">
    <property type="component" value="Unassembled WGS sequence"/>
</dbReference>
<dbReference type="InParanoid" id="A0A067N1P0"/>
<dbReference type="GO" id="GO:0046872">
    <property type="term" value="F:metal ion binding"/>
    <property type="evidence" value="ECO:0007669"/>
    <property type="project" value="UniProtKB-KW"/>
</dbReference>
<sequence>MSDIQSKIQEHLSSRASLIGKELAGRRDYQYLSIASSAEKEAERIVREIRQHEAETVWNSVHEGIPHVFPGMGFLTAKNIIKTTRLYQILKKMPKGALLHAHMDGTVDSGILLRLALEQPAMHVCVPRRLDYMSLSGLRPSFKALPPALCAQATDAPTITSALYIPYAWVPIQKAREEFPRELGGPAGFDSWVLGAQRISAQEAYETHNTPAKIWHKFGSTFVVADGLLGYEPVLESYIRELLRTSIEDGISYIEVRVKFFDKTMVRANGEDDLTHREWLVIFDRVVQEVKADMKAQGRGDEFVGAKIIYSTLRFLSISEIEWYLEDCIELKKEFPHLIVGFDLVAREDSGHPLIYFLEPLLRFRERQKELGLDIPFIFHAGETLGDGDSTDHNLFDAILLGTKRIGHGYSLIKHPMLIQKCKELRIPIEICPISNEILRLTQAMPNHPLPALLNHGVTVALCSDDPSVFGNTGLTYDFFQVLLSSEVTGLITLATLARDSLAHSELEPEEKKIALEKWERRWALFVEEVTKETLPT</sequence>
<dbReference type="EMBL" id="KL198022">
    <property type="protein sequence ID" value="KDQ18077.1"/>
    <property type="molecule type" value="Genomic_DNA"/>
</dbReference>
<dbReference type="EC" id="3.5.4.4" evidence="4"/>
<dbReference type="OrthoDB" id="7202371at2759"/>
<dbReference type="FunCoup" id="A0A067N1P0">
    <property type="interactions" value="172"/>
</dbReference>
<comment type="catalytic activity">
    <reaction evidence="9">
        <text>adenosine + H2O + H(+) = inosine + NH4(+)</text>
        <dbReference type="Rhea" id="RHEA:24408"/>
        <dbReference type="ChEBI" id="CHEBI:15377"/>
        <dbReference type="ChEBI" id="CHEBI:15378"/>
        <dbReference type="ChEBI" id="CHEBI:16335"/>
        <dbReference type="ChEBI" id="CHEBI:17596"/>
        <dbReference type="ChEBI" id="CHEBI:28938"/>
        <dbReference type="EC" id="3.5.4.4"/>
    </reaction>
</comment>
<evidence type="ECO:0000313" key="12">
    <source>
        <dbReference type="Proteomes" id="UP000027195"/>
    </source>
</evidence>
<dbReference type="GO" id="GO:0006154">
    <property type="term" value="P:adenosine catabolic process"/>
    <property type="evidence" value="ECO:0007669"/>
    <property type="project" value="InterPro"/>
</dbReference>
<evidence type="ECO:0000256" key="9">
    <source>
        <dbReference type="ARBA" id="ARBA00047764"/>
    </source>
</evidence>
<name>A0A067N1P0_BOTB1</name>
<dbReference type="InterPro" id="IPR001365">
    <property type="entry name" value="A_deaminase_dom"/>
</dbReference>
<evidence type="ECO:0000256" key="8">
    <source>
        <dbReference type="ARBA" id="ARBA00022801"/>
    </source>
</evidence>
<keyword evidence="8" id="KW-0378">Hydrolase</keyword>
<dbReference type="InterPro" id="IPR006331">
    <property type="entry name" value="ADGF"/>
</dbReference>